<sequence>MQNPTNYYLFSLAISDLLMLLLGLPVELYGVFDVLYPYRFGEFICKSRAFLIEFTSYASILTITCFSVTDDNHTLRGTEYCAMNFARPEAQKNFIYSAFLFFFLLPALLITFVYCHIVIKLKKTSEALMGENAKQKVRTRKSLLRILVSVVVMFFLCWLPFHIQRLLTIFLNESQTEGTSATTAVHSLFNLVFYISGYCYYSNSACNPILYNILSEKYRIAFCRTILGRKLADKIWAGNQSSFRLHYQTQNMQPKLSNTRTPSTATPIAYIPKHLHSTKRNLSLQQNPGQGESPSQHQLKLTLSHPLEKSISLANPSWSQNGFYSDPYSRVNNENRNKADQNGNIAMNGTREGRMPEKEPPRASERTWKVVSPPGDASGMALIIHTFTPIDSDY</sequence>
<evidence type="ECO:0000256" key="9">
    <source>
        <dbReference type="SAM" id="Phobius"/>
    </source>
</evidence>
<dbReference type="PRINTS" id="PR00237">
    <property type="entry name" value="GPCRRHODOPSN"/>
</dbReference>
<proteinExistence type="predicted"/>
<keyword evidence="3 9" id="KW-1133">Transmembrane helix</keyword>
<evidence type="ECO:0000256" key="7">
    <source>
        <dbReference type="ARBA" id="ARBA00023224"/>
    </source>
</evidence>
<keyword evidence="6 11" id="KW-0675">Receptor</keyword>
<feature type="compositionally biased region" description="Basic and acidic residues" evidence="8">
    <location>
        <begin position="351"/>
        <end position="368"/>
    </location>
</feature>
<feature type="domain" description="G-protein coupled receptors family 1 profile" evidence="10">
    <location>
        <begin position="1"/>
        <end position="211"/>
    </location>
</feature>
<evidence type="ECO:0000259" key="10">
    <source>
        <dbReference type="PROSITE" id="PS50262"/>
    </source>
</evidence>
<feature type="transmembrane region" description="Helical" evidence="9">
    <location>
        <begin position="94"/>
        <end position="121"/>
    </location>
</feature>
<keyword evidence="2 9" id="KW-0812">Transmembrane</keyword>
<dbReference type="Pfam" id="PF00001">
    <property type="entry name" value="7tm_1"/>
    <property type="match status" value="2"/>
</dbReference>
<evidence type="ECO:0000256" key="8">
    <source>
        <dbReference type="SAM" id="MobiDB-lite"/>
    </source>
</evidence>
<reference evidence="11" key="1">
    <citation type="submission" date="2022-01" db="EMBL/GenBank/DDBJ databases">
        <title>Genome Sequence Resource for Two Populations of Ditylenchus destructor, the Migratory Endoparasitic Phytonematode.</title>
        <authorList>
            <person name="Zhang H."/>
            <person name="Lin R."/>
            <person name="Xie B."/>
        </authorList>
    </citation>
    <scope>NUCLEOTIDE SEQUENCE</scope>
    <source>
        <strain evidence="11">BazhouSP</strain>
    </source>
</reference>
<feature type="region of interest" description="Disordered" evidence="8">
    <location>
        <begin position="334"/>
        <end position="374"/>
    </location>
</feature>
<evidence type="ECO:0000256" key="5">
    <source>
        <dbReference type="ARBA" id="ARBA00023136"/>
    </source>
</evidence>
<feature type="transmembrane region" description="Helical" evidence="9">
    <location>
        <begin position="142"/>
        <end position="161"/>
    </location>
</feature>
<name>A0AAD4MXR0_9BILA</name>
<evidence type="ECO:0000256" key="1">
    <source>
        <dbReference type="ARBA" id="ARBA00004141"/>
    </source>
</evidence>
<evidence type="ECO:0000256" key="4">
    <source>
        <dbReference type="ARBA" id="ARBA00023040"/>
    </source>
</evidence>
<evidence type="ECO:0000256" key="6">
    <source>
        <dbReference type="ARBA" id="ARBA00023170"/>
    </source>
</evidence>
<dbReference type="SUPFAM" id="SSF81321">
    <property type="entry name" value="Family A G protein-coupled receptor-like"/>
    <property type="match status" value="1"/>
</dbReference>
<dbReference type="PANTHER" id="PTHR24243:SF208">
    <property type="entry name" value="PYROKININ-1 RECEPTOR"/>
    <property type="match status" value="1"/>
</dbReference>
<comment type="caution">
    <text evidence="11">The sequence shown here is derived from an EMBL/GenBank/DDBJ whole genome shotgun (WGS) entry which is preliminary data.</text>
</comment>
<keyword evidence="12" id="KW-1185">Reference proteome</keyword>
<dbReference type="AlphaFoldDB" id="A0AAD4MXR0"/>
<keyword evidence="7" id="KW-0807">Transducer</keyword>
<evidence type="ECO:0000256" key="2">
    <source>
        <dbReference type="ARBA" id="ARBA00022692"/>
    </source>
</evidence>
<keyword evidence="5 9" id="KW-0472">Membrane</keyword>
<gene>
    <name evidence="11" type="ORF">DdX_12723</name>
</gene>
<dbReference type="GO" id="GO:0008188">
    <property type="term" value="F:neuropeptide receptor activity"/>
    <property type="evidence" value="ECO:0007669"/>
    <property type="project" value="TreeGrafter"/>
</dbReference>
<protein>
    <submittedName>
        <fullName evidence="11">7 transmembrane receptor (Rhodopsin family) domain-containing protein</fullName>
    </submittedName>
</protein>
<dbReference type="Gene3D" id="1.20.1070.10">
    <property type="entry name" value="Rhodopsin 7-helix transmembrane proteins"/>
    <property type="match status" value="2"/>
</dbReference>
<organism evidence="11 12">
    <name type="scientific">Ditylenchus destructor</name>
    <dbReference type="NCBI Taxonomy" id="166010"/>
    <lineage>
        <taxon>Eukaryota</taxon>
        <taxon>Metazoa</taxon>
        <taxon>Ecdysozoa</taxon>
        <taxon>Nematoda</taxon>
        <taxon>Chromadorea</taxon>
        <taxon>Rhabditida</taxon>
        <taxon>Tylenchina</taxon>
        <taxon>Tylenchomorpha</taxon>
        <taxon>Sphaerularioidea</taxon>
        <taxon>Anguinidae</taxon>
        <taxon>Anguininae</taxon>
        <taxon>Ditylenchus</taxon>
    </lineage>
</organism>
<dbReference type="Proteomes" id="UP001201812">
    <property type="component" value="Unassembled WGS sequence"/>
</dbReference>
<evidence type="ECO:0000313" key="12">
    <source>
        <dbReference type="Proteomes" id="UP001201812"/>
    </source>
</evidence>
<dbReference type="PANTHER" id="PTHR24243">
    <property type="entry name" value="G-PROTEIN COUPLED RECEPTOR"/>
    <property type="match status" value="1"/>
</dbReference>
<comment type="subcellular location">
    <subcellularLocation>
        <location evidence="1">Membrane</location>
        <topology evidence="1">Multi-pass membrane protein</topology>
    </subcellularLocation>
</comment>
<dbReference type="GO" id="GO:0005886">
    <property type="term" value="C:plasma membrane"/>
    <property type="evidence" value="ECO:0007669"/>
    <property type="project" value="TreeGrafter"/>
</dbReference>
<accession>A0AAD4MXR0</accession>
<dbReference type="EMBL" id="JAKKPZ010000044">
    <property type="protein sequence ID" value="KAI1706939.1"/>
    <property type="molecule type" value="Genomic_DNA"/>
</dbReference>
<evidence type="ECO:0000313" key="11">
    <source>
        <dbReference type="EMBL" id="KAI1706939.1"/>
    </source>
</evidence>
<keyword evidence="4" id="KW-0297">G-protein coupled receptor</keyword>
<dbReference type="InterPro" id="IPR017452">
    <property type="entry name" value="GPCR_Rhodpsn_7TM"/>
</dbReference>
<evidence type="ECO:0000256" key="3">
    <source>
        <dbReference type="ARBA" id="ARBA00022989"/>
    </source>
</evidence>
<dbReference type="PROSITE" id="PS50262">
    <property type="entry name" value="G_PROTEIN_RECEP_F1_2"/>
    <property type="match status" value="1"/>
</dbReference>
<dbReference type="InterPro" id="IPR000276">
    <property type="entry name" value="GPCR_Rhodpsn"/>
</dbReference>
<feature type="transmembrane region" description="Helical" evidence="9">
    <location>
        <begin position="6"/>
        <end position="29"/>
    </location>
</feature>